<dbReference type="InterPro" id="IPR017438">
    <property type="entry name" value="ATP-NAD_kinase_N"/>
</dbReference>
<dbReference type="GO" id="GO:0001729">
    <property type="term" value="F:ceramide kinase activity"/>
    <property type="evidence" value="ECO:0007669"/>
    <property type="project" value="TreeGrafter"/>
</dbReference>
<dbReference type="AlphaFoldDB" id="A0AAQ3RPC6"/>
<accession>A0AAQ3RPC6</accession>
<feature type="domain" description="DAGKc" evidence="1">
    <location>
        <begin position="323"/>
        <end position="529"/>
    </location>
</feature>
<dbReference type="Proteomes" id="UP001374535">
    <property type="component" value="Chromosome 8"/>
</dbReference>
<dbReference type="GO" id="GO:0016020">
    <property type="term" value="C:membrane"/>
    <property type="evidence" value="ECO:0007669"/>
    <property type="project" value="GOC"/>
</dbReference>
<dbReference type="SMART" id="SM00046">
    <property type="entry name" value="DAGKc"/>
    <property type="match status" value="1"/>
</dbReference>
<dbReference type="Pfam" id="PF00781">
    <property type="entry name" value="DAGK_cat"/>
    <property type="match status" value="1"/>
</dbReference>
<gene>
    <name evidence="2" type="ORF">V8G54_026282</name>
</gene>
<dbReference type="InterPro" id="IPR045363">
    <property type="entry name" value="CERK_C"/>
</dbReference>
<dbReference type="Pfam" id="PF19280">
    <property type="entry name" value="CERK_C"/>
    <property type="match status" value="1"/>
</dbReference>
<protein>
    <recommendedName>
        <fullName evidence="1">DAGKc domain-containing protein</fullName>
    </recommendedName>
</protein>
<dbReference type="Gene3D" id="3.40.50.10330">
    <property type="entry name" value="Probable inorganic polyphosphate/atp-NAD kinase, domain 1"/>
    <property type="match status" value="1"/>
</dbReference>
<dbReference type="InterPro" id="IPR001206">
    <property type="entry name" value="Diacylglycerol_kinase_cat_dom"/>
</dbReference>
<sequence>MEREGNDCDVGDTSLTASLFDGEASVLSSTFLLDHVGEVTVTFHSDRLYWKLVGSLDNTGFMIHLALMLNRSFRILSIILCIEFVISYSSLCKTKYDSDRFHISMESVQASMSDLEADWESFPATMIRKCIENGSCSFAKGFTIEKAEINLNTPGEMKRKKTQMLMALGVEMTSPILVQKRVLMRLVHWVDHQKTRNEGQLEPSNRYMKLWCWYGGRHYLDISTCLRVKYFPKAATEIKLSEIYAVELNGHGSIYISSLPPAPECLLLGEDIQMFRFTVHGFIRSKNQPSQCILADYTFGHTNLQVCRKWVNQLNASLKQEVGRPKNLLVFVHPRSGKGNGCRTWEAVAPIFSRARVETKVIVTERAGEAFDVMSSITNMELNSYDGVVAVGGDGFFNEILNGFLSPRFKAPYPPTPSDFVHVVKDNGDALVNDEDEIVAETSSKMEDQFPLISSPKQFGSRISNLNSEDKAAEFPVPNEWFRFGIIPAGSTDAIVICTTGTRDPITSALHIVLGKRVHLDIAQVVRWKMTPSSEVEPNVRYAASFSGYGFYGDVITESEKYRWMGPTRYDYAGTMVFLKHRSYEAEIAYLDVESDEINLTSKRDYQGNLIRAIRSSHMSERRICRTNCNVCNEKPNHASVGVCSLTPHLNSEETRWARSKGHFLSVGAAVISCRNEKAPDGLVADAHLSDGFLHLILIRDCPHASYLWHLTQLTRRGGSPLNFKFVEHHKTPAFTFTSSGDESVWNVDGEIFQAHQLSAQVFRGLVSMFASGPEV</sequence>
<evidence type="ECO:0000313" key="3">
    <source>
        <dbReference type="Proteomes" id="UP001374535"/>
    </source>
</evidence>
<reference evidence="2 3" key="1">
    <citation type="journal article" date="2023" name="Life. Sci Alliance">
        <title>Evolutionary insights into 3D genome organization and epigenetic landscape of Vigna mungo.</title>
        <authorList>
            <person name="Junaid A."/>
            <person name="Singh B."/>
            <person name="Bhatia S."/>
        </authorList>
    </citation>
    <scope>NUCLEOTIDE SEQUENCE [LARGE SCALE GENOMIC DNA]</scope>
    <source>
        <strain evidence="2">Urdbean</strain>
    </source>
</reference>
<dbReference type="GO" id="GO:0006672">
    <property type="term" value="P:ceramide metabolic process"/>
    <property type="evidence" value="ECO:0007669"/>
    <property type="project" value="TreeGrafter"/>
</dbReference>
<dbReference type="InterPro" id="IPR016064">
    <property type="entry name" value="NAD/diacylglycerol_kinase_sf"/>
</dbReference>
<dbReference type="PANTHER" id="PTHR12358">
    <property type="entry name" value="SPHINGOSINE KINASE"/>
    <property type="match status" value="1"/>
</dbReference>
<dbReference type="SUPFAM" id="SSF111331">
    <property type="entry name" value="NAD kinase/diacylglycerol kinase-like"/>
    <property type="match status" value="1"/>
</dbReference>
<proteinExistence type="predicted"/>
<dbReference type="PROSITE" id="PS50146">
    <property type="entry name" value="DAGK"/>
    <property type="match status" value="1"/>
</dbReference>
<dbReference type="EMBL" id="CP144693">
    <property type="protein sequence ID" value="WVZ00213.1"/>
    <property type="molecule type" value="Genomic_DNA"/>
</dbReference>
<evidence type="ECO:0000259" key="1">
    <source>
        <dbReference type="PROSITE" id="PS50146"/>
    </source>
</evidence>
<evidence type="ECO:0000313" key="2">
    <source>
        <dbReference type="EMBL" id="WVZ00213.1"/>
    </source>
</evidence>
<dbReference type="Gene3D" id="2.60.200.40">
    <property type="match status" value="1"/>
</dbReference>
<dbReference type="PANTHER" id="PTHR12358:SF6">
    <property type="entry name" value="CERAMIDE KINASE"/>
    <property type="match status" value="1"/>
</dbReference>
<name>A0AAQ3RPC6_VIGMU</name>
<organism evidence="2 3">
    <name type="scientific">Vigna mungo</name>
    <name type="common">Black gram</name>
    <name type="synonym">Phaseolus mungo</name>
    <dbReference type="NCBI Taxonomy" id="3915"/>
    <lineage>
        <taxon>Eukaryota</taxon>
        <taxon>Viridiplantae</taxon>
        <taxon>Streptophyta</taxon>
        <taxon>Embryophyta</taxon>
        <taxon>Tracheophyta</taxon>
        <taxon>Spermatophyta</taxon>
        <taxon>Magnoliopsida</taxon>
        <taxon>eudicotyledons</taxon>
        <taxon>Gunneridae</taxon>
        <taxon>Pentapetalae</taxon>
        <taxon>rosids</taxon>
        <taxon>fabids</taxon>
        <taxon>Fabales</taxon>
        <taxon>Fabaceae</taxon>
        <taxon>Papilionoideae</taxon>
        <taxon>50 kb inversion clade</taxon>
        <taxon>NPAAA clade</taxon>
        <taxon>indigoferoid/millettioid clade</taxon>
        <taxon>Phaseoleae</taxon>
        <taxon>Vigna</taxon>
    </lineage>
</organism>
<keyword evidence="3" id="KW-1185">Reference proteome</keyword>
<dbReference type="InterPro" id="IPR050187">
    <property type="entry name" value="Lipid_Phosphate_FormReg"/>
</dbReference>